<accession>A0A378QX67</accession>
<gene>
    <name evidence="2" type="ORF">NCTC12877_00630</name>
</gene>
<proteinExistence type="predicted"/>
<dbReference type="AlphaFoldDB" id="A0A378QX67"/>
<dbReference type="Proteomes" id="UP000254065">
    <property type="component" value="Unassembled WGS sequence"/>
</dbReference>
<keyword evidence="1" id="KW-0472">Membrane</keyword>
<evidence type="ECO:0000256" key="1">
    <source>
        <dbReference type="SAM" id="Phobius"/>
    </source>
</evidence>
<dbReference type="EMBL" id="UGQB01000004">
    <property type="protein sequence ID" value="STZ07653.1"/>
    <property type="molecule type" value="Genomic_DNA"/>
</dbReference>
<keyword evidence="3" id="KW-1185">Reference proteome</keyword>
<keyword evidence="1" id="KW-0812">Transmembrane</keyword>
<protein>
    <submittedName>
        <fullName evidence="2">Uncharacterized protein</fullName>
    </submittedName>
</protein>
<evidence type="ECO:0000313" key="2">
    <source>
        <dbReference type="EMBL" id="STZ07653.1"/>
    </source>
</evidence>
<name>A0A378QX67_9GAMM</name>
<keyword evidence="1" id="KW-1133">Transmembrane helix</keyword>
<feature type="transmembrane region" description="Helical" evidence="1">
    <location>
        <begin position="7"/>
        <end position="24"/>
    </location>
</feature>
<organism evidence="2 3">
    <name type="scientific">Moraxella caprae</name>
    <dbReference type="NCBI Taxonomy" id="90240"/>
    <lineage>
        <taxon>Bacteria</taxon>
        <taxon>Pseudomonadati</taxon>
        <taxon>Pseudomonadota</taxon>
        <taxon>Gammaproteobacteria</taxon>
        <taxon>Moraxellales</taxon>
        <taxon>Moraxellaceae</taxon>
        <taxon>Moraxella</taxon>
    </lineage>
</organism>
<sequence length="60" mass="6620">MSFITKITPYLFVIICLAMLWKMLPDFKYGGDVYLLCALVFGDDFDIGATSDSGDMATLA</sequence>
<evidence type="ECO:0000313" key="3">
    <source>
        <dbReference type="Proteomes" id="UP000254065"/>
    </source>
</evidence>
<reference evidence="2 3" key="1">
    <citation type="submission" date="2018-06" db="EMBL/GenBank/DDBJ databases">
        <authorList>
            <consortium name="Pathogen Informatics"/>
            <person name="Doyle S."/>
        </authorList>
    </citation>
    <scope>NUCLEOTIDE SEQUENCE [LARGE SCALE GENOMIC DNA]</scope>
    <source>
        <strain evidence="2 3">NCTC12877</strain>
    </source>
</reference>